<comment type="pathway">
    <text evidence="18">Bacterial outer membrane biogenesis; LPS lipid A biosynthesis.</text>
</comment>
<keyword evidence="5 18" id="KW-0808">Transferase</keyword>
<comment type="function">
    <text evidence="17 18">Catalyzes the last two sequential reactions in the de novo biosynthetic pathway for UDP-N-acetylglucosamine (UDP-GlcNAc). The C-terminal domain catalyzes the transfer of acetyl group from acetyl coenzyme A to glucosamine-1-phosphate (GlcN-1-P) to produce N-acetylglucosamine-1-phosphate (GlcNAc-1-P), which is converted into UDP-GlcNAc by the transfer of uridine 5-monophosphate (from uridine 5-triphosphate), a reaction catalyzed by the N-terminal domain.</text>
</comment>
<feature type="binding site" evidence="18">
    <location>
        <begin position="368"/>
        <end position="369"/>
    </location>
    <ligand>
        <name>acetyl-CoA</name>
        <dbReference type="ChEBI" id="CHEBI:57288"/>
    </ligand>
</feature>
<dbReference type="InterPro" id="IPR011004">
    <property type="entry name" value="Trimer_LpxA-like_sf"/>
</dbReference>
<evidence type="ECO:0000256" key="3">
    <source>
        <dbReference type="ARBA" id="ARBA00007947"/>
    </source>
</evidence>
<feature type="binding site" evidence="18">
    <location>
        <position position="348"/>
    </location>
    <ligand>
        <name>UDP-N-acetyl-alpha-D-glucosamine</name>
        <dbReference type="ChEBI" id="CHEBI:57705"/>
    </ligand>
</feature>
<comment type="cofactor">
    <cofactor evidence="18">
        <name>Mg(2+)</name>
        <dbReference type="ChEBI" id="CHEBI:18420"/>
    </cofactor>
    <text evidence="18">Binds 1 Mg(2+) ion per subunit.</text>
</comment>
<evidence type="ECO:0000256" key="14">
    <source>
        <dbReference type="ARBA" id="ARBA00023316"/>
    </source>
</evidence>
<evidence type="ECO:0000256" key="13">
    <source>
        <dbReference type="ARBA" id="ARBA00023315"/>
    </source>
</evidence>
<dbReference type="Gene3D" id="3.90.550.10">
    <property type="entry name" value="Spore Coat Polysaccharide Biosynthesis Protein SpsA, Chain A"/>
    <property type="match status" value="1"/>
</dbReference>
<comment type="pathway">
    <text evidence="18">Nucleotide-sugar biosynthesis; UDP-N-acetyl-alpha-D-glucosamine biosynthesis; UDP-N-acetyl-alpha-D-glucosamine from N-acetyl-alpha-D-glucosamine 1-phosphate: step 1/1.</text>
</comment>
<dbReference type="RefSeq" id="WP_035259446.1">
    <property type="nucleotide sequence ID" value="NZ_JFKE01000004.1"/>
</dbReference>
<keyword evidence="6 18" id="KW-0548">Nucleotidyltransferase</keyword>
<feature type="binding site" evidence="18">
    <location>
        <position position="359"/>
    </location>
    <ligand>
        <name>UDP-N-acetyl-alpha-D-glucosamine</name>
        <dbReference type="ChEBI" id="CHEBI:57705"/>
    </ligand>
</feature>
<comment type="similarity">
    <text evidence="2 18">In the C-terminal section; belongs to the transferase hexapeptide repeat family.</text>
</comment>
<dbReference type="GO" id="GO:0000287">
    <property type="term" value="F:magnesium ion binding"/>
    <property type="evidence" value="ECO:0007669"/>
    <property type="project" value="UniProtKB-UniRule"/>
</dbReference>
<keyword evidence="10 18" id="KW-0133">Cell shape</keyword>
<feature type="binding site" evidence="18">
    <location>
        <begin position="80"/>
        <end position="81"/>
    </location>
    <ligand>
        <name>UDP-N-acetyl-alpha-D-glucosamine</name>
        <dbReference type="ChEBI" id="CHEBI:57705"/>
    </ligand>
</feature>
<evidence type="ECO:0000259" key="19">
    <source>
        <dbReference type="Pfam" id="PF12804"/>
    </source>
</evidence>
<dbReference type="NCBIfam" id="TIGR01173">
    <property type="entry name" value="glmU"/>
    <property type="match status" value="1"/>
</dbReference>
<gene>
    <name evidence="18 20" type="primary">glmU</name>
    <name evidence="20" type="ORF">ACMU_12870</name>
</gene>
<dbReference type="AlphaFoldDB" id="A0A037ZGJ3"/>
<keyword evidence="11 18" id="KW-0573">Peptidoglycan synthesis</keyword>
<keyword evidence="7 18" id="KW-0479">Metal-binding</keyword>
<dbReference type="GO" id="GO:0006048">
    <property type="term" value="P:UDP-N-acetylglucosamine biosynthetic process"/>
    <property type="evidence" value="ECO:0007669"/>
    <property type="project" value="UniProtKB-UniPathway"/>
</dbReference>
<dbReference type="GO" id="GO:0003977">
    <property type="term" value="F:UDP-N-acetylglucosamine diphosphorylase activity"/>
    <property type="evidence" value="ECO:0007669"/>
    <property type="project" value="UniProtKB-UniRule"/>
</dbReference>
<protein>
    <recommendedName>
        <fullName evidence="18">Bifunctional protein GlmU</fullName>
    </recommendedName>
    <domain>
        <recommendedName>
            <fullName evidence="18">UDP-N-acetylglucosamine pyrophosphorylase</fullName>
            <ecNumber evidence="18">2.7.7.23</ecNumber>
        </recommendedName>
        <alternativeName>
            <fullName evidence="18">N-acetylglucosamine-1-phosphate uridyltransferase</fullName>
        </alternativeName>
    </domain>
    <domain>
        <recommendedName>
            <fullName evidence="18">Glucosamine-1-phosphate N-acetyltransferase</fullName>
            <ecNumber evidence="18">2.3.1.157</ecNumber>
        </recommendedName>
    </domain>
</protein>
<dbReference type="PANTHER" id="PTHR43584:SF3">
    <property type="entry name" value="BIFUNCTIONAL PROTEIN GLMU"/>
    <property type="match status" value="1"/>
</dbReference>
<dbReference type="InterPro" id="IPR038009">
    <property type="entry name" value="GlmU_C_LbH"/>
</dbReference>
<organism evidence="20 21">
    <name type="scientific">Actibacterium mucosum KCTC 23349</name>
    <dbReference type="NCBI Taxonomy" id="1454373"/>
    <lineage>
        <taxon>Bacteria</taxon>
        <taxon>Pseudomonadati</taxon>
        <taxon>Pseudomonadota</taxon>
        <taxon>Alphaproteobacteria</taxon>
        <taxon>Rhodobacterales</taxon>
        <taxon>Roseobacteraceae</taxon>
        <taxon>Actibacterium</taxon>
    </lineage>
</organism>
<keyword evidence="4 18" id="KW-0963">Cytoplasm</keyword>
<feature type="binding site" evidence="18">
    <location>
        <position position="226"/>
    </location>
    <ligand>
        <name>Mg(2+)</name>
        <dbReference type="ChEBI" id="CHEBI:18420"/>
    </ligand>
</feature>
<evidence type="ECO:0000256" key="1">
    <source>
        <dbReference type="ARBA" id="ARBA00004496"/>
    </source>
</evidence>
<evidence type="ECO:0000313" key="20">
    <source>
        <dbReference type="EMBL" id="KAJ55580.1"/>
    </source>
</evidence>
<comment type="subunit">
    <text evidence="18">Homotrimer.</text>
</comment>
<dbReference type="OrthoDB" id="9775031at2"/>
<dbReference type="InterPro" id="IPR029044">
    <property type="entry name" value="Nucleotide-diphossugar_trans"/>
</dbReference>
<dbReference type="NCBIfam" id="NF010933">
    <property type="entry name" value="PRK14353.1"/>
    <property type="match status" value="1"/>
</dbReference>
<dbReference type="Pfam" id="PF00132">
    <property type="entry name" value="Hexapep"/>
    <property type="match status" value="1"/>
</dbReference>
<evidence type="ECO:0000256" key="2">
    <source>
        <dbReference type="ARBA" id="ARBA00007707"/>
    </source>
</evidence>
<dbReference type="InterPro" id="IPR005882">
    <property type="entry name" value="Bifunctional_GlmU"/>
</dbReference>
<evidence type="ECO:0000256" key="17">
    <source>
        <dbReference type="ARBA" id="ARBA00049628"/>
    </source>
</evidence>
<accession>A0A037ZGJ3</accession>
<comment type="subcellular location">
    <subcellularLocation>
        <location evidence="1 18">Cytoplasm</location>
    </subcellularLocation>
</comment>
<feature type="binding site" evidence="18">
    <location>
        <position position="387"/>
    </location>
    <ligand>
        <name>acetyl-CoA</name>
        <dbReference type="ChEBI" id="CHEBI:57288"/>
    </ligand>
</feature>
<comment type="pathway">
    <text evidence="18">Nucleotide-sugar biosynthesis; UDP-N-acetyl-alpha-D-glucosamine biosynthesis; N-acetyl-alpha-D-glucosamine 1-phosphate from alpha-D-glucosamine 6-phosphate (route II): step 2/2.</text>
</comment>
<proteinExistence type="inferred from homology"/>
<dbReference type="GO" id="GO:0005737">
    <property type="term" value="C:cytoplasm"/>
    <property type="evidence" value="ECO:0007669"/>
    <property type="project" value="UniProtKB-SubCell"/>
</dbReference>
<dbReference type="InterPro" id="IPR001451">
    <property type="entry name" value="Hexapep"/>
</dbReference>
<dbReference type="GO" id="GO:0009252">
    <property type="term" value="P:peptidoglycan biosynthetic process"/>
    <property type="evidence" value="ECO:0007669"/>
    <property type="project" value="UniProtKB-UniRule"/>
</dbReference>
<comment type="catalytic activity">
    <reaction evidence="16 18">
        <text>N-acetyl-alpha-D-glucosamine 1-phosphate + UTP + H(+) = UDP-N-acetyl-alpha-D-glucosamine + diphosphate</text>
        <dbReference type="Rhea" id="RHEA:13509"/>
        <dbReference type="ChEBI" id="CHEBI:15378"/>
        <dbReference type="ChEBI" id="CHEBI:33019"/>
        <dbReference type="ChEBI" id="CHEBI:46398"/>
        <dbReference type="ChEBI" id="CHEBI:57705"/>
        <dbReference type="ChEBI" id="CHEBI:57776"/>
        <dbReference type="EC" id="2.7.7.23"/>
    </reaction>
</comment>
<evidence type="ECO:0000256" key="12">
    <source>
        <dbReference type="ARBA" id="ARBA00023268"/>
    </source>
</evidence>
<evidence type="ECO:0000256" key="7">
    <source>
        <dbReference type="ARBA" id="ARBA00022723"/>
    </source>
</evidence>
<dbReference type="GO" id="GO:0009245">
    <property type="term" value="P:lipid A biosynthetic process"/>
    <property type="evidence" value="ECO:0007669"/>
    <property type="project" value="UniProtKB-UniRule"/>
</dbReference>
<dbReference type="GO" id="GO:0071555">
    <property type="term" value="P:cell wall organization"/>
    <property type="evidence" value="ECO:0007669"/>
    <property type="project" value="UniProtKB-KW"/>
</dbReference>
<comment type="catalytic activity">
    <reaction evidence="15 18">
        <text>alpha-D-glucosamine 1-phosphate + acetyl-CoA = N-acetyl-alpha-D-glucosamine 1-phosphate + CoA + H(+)</text>
        <dbReference type="Rhea" id="RHEA:13725"/>
        <dbReference type="ChEBI" id="CHEBI:15378"/>
        <dbReference type="ChEBI" id="CHEBI:57287"/>
        <dbReference type="ChEBI" id="CHEBI:57288"/>
        <dbReference type="ChEBI" id="CHEBI:57776"/>
        <dbReference type="ChEBI" id="CHEBI:58516"/>
        <dbReference type="EC" id="2.3.1.157"/>
    </reaction>
</comment>
<keyword evidence="14 18" id="KW-0961">Cell wall biogenesis/degradation</keyword>
<evidence type="ECO:0000256" key="10">
    <source>
        <dbReference type="ARBA" id="ARBA00022960"/>
    </source>
</evidence>
<evidence type="ECO:0000256" key="11">
    <source>
        <dbReference type="ARBA" id="ARBA00022984"/>
    </source>
</evidence>
<feature type="binding site" evidence="18">
    <location>
        <position position="226"/>
    </location>
    <ligand>
        <name>UDP-N-acetyl-alpha-D-glucosamine</name>
        <dbReference type="ChEBI" id="CHEBI:57705"/>
    </ligand>
</feature>
<evidence type="ECO:0000313" key="21">
    <source>
        <dbReference type="Proteomes" id="UP000026249"/>
    </source>
</evidence>
<feature type="binding site" evidence="18">
    <location>
        <position position="315"/>
    </location>
    <ligand>
        <name>UDP-N-acetyl-alpha-D-glucosamine</name>
        <dbReference type="ChEBI" id="CHEBI:57705"/>
    </ligand>
</feature>
<dbReference type="EC" id="2.3.1.157" evidence="18"/>
<comment type="similarity">
    <text evidence="3 18">In the N-terminal section; belongs to the N-acetylglucosamine-1-phosphate uridyltransferase family.</text>
</comment>
<feature type="region of interest" description="N-acetyltransferase" evidence="18">
    <location>
        <begin position="250"/>
        <end position="450"/>
    </location>
</feature>
<dbReference type="UniPathway" id="UPA00113">
    <property type="reaction ID" value="UER00532"/>
</dbReference>
<keyword evidence="13 18" id="KW-0012">Acyltransferase</keyword>
<evidence type="ECO:0000256" key="4">
    <source>
        <dbReference type="ARBA" id="ARBA00022490"/>
    </source>
</evidence>
<dbReference type="GO" id="GO:0019134">
    <property type="term" value="F:glucosamine-1-phosphate N-acetyltransferase activity"/>
    <property type="evidence" value="ECO:0007669"/>
    <property type="project" value="UniProtKB-UniRule"/>
</dbReference>
<dbReference type="EC" id="2.7.7.23" evidence="18"/>
<dbReference type="STRING" id="1454373.ACMU_12870"/>
<feature type="binding site" evidence="18">
    <location>
        <begin position="8"/>
        <end position="11"/>
    </location>
    <ligand>
        <name>UDP-N-acetyl-alpha-D-glucosamine</name>
        <dbReference type="ChEBI" id="CHEBI:57705"/>
    </ligand>
</feature>
<feature type="domain" description="MobA-like NTP transferase" evidence="19">
    <location>
        <begin position="6"/>
        <end position="132"/>
    </location>
</feature>
<evidence type="ECO:0000256" key="8">
    <source>
        <dbReference type="ARBA" id="ARBA00022737"/>
    </source>
</evidence>
<name>A0A037ZGJ3_9RHOB</name>
<feature type="region of interest" description="Pyrophosphorylase" evidence="18">
    <location>
        <begin position="1"/>
        <end position="228"/>
    </location>
</feature>
<keyword evidence="12 18" id="KW-0511">Multifunctional enzyme</keyword>
<evidence type="ECO:0000256" key="15">
    <source>
        <dbReference type="ARBA" id="ARBA00048247"/>
    </source>
</evidence>
<dbReference type="Proteomes" id="UP000026249">
    <property type="component" value="Unassembled WGS sequence"/>
</dbReference>
<feature type="binding site" evidence="18">
    <location>
        <position position="22"/>
    </location>
    <ligand>
        <name>UDP-N-acetyl-alpha-D-glucosamine</name>
        <dbReference type="ChEBI" id="CHEBI:57705"/>
    </ligand>
</feature>
<keyword evidence="21" id="KW-1185">Reference proteome</keyword>
<evidence type="ECO:0000256" key="5">
    <source>
        <dbReference type="ARBA" id="ARBA00022679"/>
    </source>
</evidence>
<dbReference type="PANTHER" id="PTHR43584">
    <property type="entry name" value="NUCLEOTIDYL TRANSFERASE"/>
    <property type="match status" value="1"/>
</dbReference>
<comment type="caution">
    <text evidence="20">The sequence shown here is derived from an EMBL/GenBank/DDBJ whole genome shotgun (WGS) entry which is preliminary data.</text>
</comment>
<dbReference type="Pfam" id="PF12804">
    <property type="entry name" value="NTP_transf_3"/>
    <property type="match status" value="1"/>
</dbReference>
<feature type="binding site" evidence="18">
    <location>
        <position position="405"/>
    </location>
    <ligand>
        <name>acetyl-CoA</name>
        <dbReference type="ChEBI" id="CHEBI:57288"/>
    </ligand>
</feature>
<feature type="binding site" evidence="18">
    <location>
        <position position="422"/>
    </location>
    <ligand>
        <name>acetyl-CoA</name>
        <dbReference type="ChEBI" id="CHEBI:57288"/>
    </ligand>
</feature>
<feature type="binding site" evidence="18">
    <location>
        <position position="333"/>
    </location>
    <ligand>
        <name>UDP-N-acetyl-alpha-D-glucosamine</name>
        <dbReference type="ChEBI" id="CHEBI:57705"/>
    </ligand>
</feature>
<feature type="binding site" evidence="18">
    <location>
        <position position="75"/>
    </location>
    <ligand>
        <name>UDP-N-acetyl-alpha-D-glucosamine</name>
        <dbReference type="ChEBI" id="CHEBI:57705"/>
    </ligand>
</feature>
<dbReference type="InterPro" id="IPR050065">
    <property type="entry name" value="GlmU-like"/>
</dbReference>
<dbReference type="HAMAP" id="MF_01631">
    <property type="entry name" value="GlmU"/>
    <property type="match status" value="1"/>
</dbReference>
<dbReference type="SUPFAM" id="SSF51161">
    <property type="entry name" value="Trimeric LpxA-like enzymes"/>
    <property type="match status" value="1"/>
</dbReference>
<evidence type="ECO:0000256" key="16">
    <source>
        <dbReference type="ARBA" id="ARBA00048493"/>
    </source>
</evidence>
<comment type="caution">
    <text evidence="18">Lacks conserved residue(s) required for the propagation of feature annotation.</text>
</comment>
<sequence length="450" mass="46857">MPTALILLAAGKGTRMNSELPKVLHPLAQAPLLWHALRCGQTFGAEKQIVVTGHGADAVEASARDFAEDIDTVVQAEQLGTGHAAAQAMPALDGFEGDAMVLFGDTPFVRTETLQAMTEARARHDVVVLGFEAADPGRYGRLVMDGDDLQAIVEFKDASDEERAITLCNSGVIAADAGVLRALLGDLSNDNAAGEYYLTEVVGLARARGLSAGVVRCDEAETLGINSRPELAAAEAIFQATARAQAAADGVTLMAPDTVHFAFDTVLGRDAVVEPNVVFGPGVTVESGATIRAFSHLEGCHVARGAIVGPYARLRPGAELEENVRIGNFVEVKNATLAEGAKVNHLSYIGDASVGAATNVGAGTITCNYDGVFKHRTEIGANAFIGSNTMLVAPVTIGDAAMTASGSVITADVPDGALAVGRARQETKAGLAVRMFDRLRALKAKRNKEG</sequence>
<dbReference type="InterPro" id="IPR025877">
    <property type="entry name" value="MobA-like_NTP_Trfase"/>
</dbReference>
<dbReference type="GO" id="GO:0008360">
    <property type="term" value="P:regulation of cell shape"/>
    <property type="evidence" value="ECO:0007669"/>
    <property type="project" value="UniProtKB-KW"/>
</dbReference>
<dbReference type="Gene3D" id="2.160.10.10">
    <property type="entry name" value="Hexapeptide repeat proteins"/>
    <property type="match status" value="1"/>
</dbReference>
<evidence type="ECO:0000256" key="18">
    <source>
        <dbReference type="HAMAP-Rule" id="MF_01631"/>
    </source>
</evidence>
<dbReference type="GO" id="GO:0000902">
    <property type="term" value="P:cell morphogenesis"/>
    <property type="evidence" value="ECO:0007669"/>
    <property type="project" value="UniProtKB-UniRule"/>
</dbReference>
<reference evidence="20 21" key="1">
    <citation type="submission" date="2014-03" db="EMBL/GenBank/DDBJ databases">
        <title>Draft Genome Sequence of Actibacterium mucosum KCTC 23349, a Marine Alphaproteobacterium with Complex Ionic Requirements Isolated from Mediterranean Seawater at Malvarrosa Beach, Valencia, Spain.</title>
        <authorList>
            <person name="Arahal D.R."/>
            <person name="Shao Z."/>
            <person name="Lai Q."/>
            <person name="Pujalte M.J."/>
        </authorList>
    </citation>
    <scope>NUCLEOTIDE SEQUENCE [LARGE SCALE GENOMIC DNA]</scope>
    <source>
        <strain evidence="20 21">KCTC 23349</strain>
    </source>
</reference>
<feature type="active site" description="Proton acceptor" evidence="18">
    <location>
        <position position="345"/>
    </location>
</feature>
<keyword evidence="8 18" id="KW-0677">Repeat</keyword>
<feature type="binding site" evidence="18">
    <location>
        <position position="169"/>
    </location>
    <ligand>
        <name>UDP-N-acetyl-alpha-D-glucosamine</name>
        <dbReference type="ChEBI" id="CHEBI:57705"/>
    </ligand>
</feature>
<dbReference type="SUPFAM" id="SSF53448">
    <property type="entry name" value="Nucleotide-diphospho-sugar transferases"/>
    <property type="match status" value="1"/>
</dbReference>
<dbReference type="GO" id="GO:0016020">
    <property type="term" value="C:membrane"/>
    <property type="evidence" value="ECO:0007669"/>
    <property type="project" value="GOC"/>
</dbReference>
<keyword evidence="9 18" id="KW-0460">Magnesium</keyword>
<feature type="binding site" evidence="18">
    <location>
        <position position="154"/>
    </location>
    <ligand>
        <name>UDP-N-acetyl-alpha-D-glucosamine</name>
        <dbReference type="ChEBI" id="CHEBI:57705"/>
    </ligand>
</feature>
<feature type="binding site" evidence="18">
    <location>
        <position position="105"/>
    </location>
    <ligand>
        <name>Mg(2+)</name>
        <dbReference type="ChEBI" id="CHEBI:18420"/>
    </ligand>
</feature>
<evidence type="ECO:0000256" key="6">
    <source>
        <dbReference type="ARBA" id="ARBA00022695"/>
    </source>
</evidence>
<dbReference type="UniPathway" id="UPA00973"/>
<feature type="binding site" evidence="18">
    <location>
        <position position="362"/>
    </location>
    <ligand>
        <name>acetyl-CoA</name>
        <dbReference type="ChEBI" id="CHEBI:57288"/>
    </ligand>
</feature>
<dbReference type="CDD" id="cd02540">
    <property type="entry name" value="GT2_GlmU_N_bac"/>
    <property type="match status" value="1"/>
</dbReference>
<feature type="binding site" evidence="18">
    <location>
        <position position="140"/>
    </location>
    <ligand>
        <name>UDP-N-acetyl-alpha-D-glucosamine</name>
        <dbReference type="ChEBI" id="CHEBI:57705"/>
    </ligand>
</feature>
<dbReference type="CDD" id="cd03353">
    <property type="entry name" value="LbH_GlmU_C"/>
    <property type="match status" value="1"/>
</dbReference>
<evidence type="ECO:0000256" key="9">
    <source>
        <dbReference type="ARBA" id="ARBA00022842"/>
    </source>
</evidence>
<dbReference type="EMBL" id="JFKE01000004">
    <property type="protein sequence ID" value="KAJ55580.1"/>
    <property type="molecule type" value="Genomic_DNA"/>
</dbReference>
<feature type="region of interest" description="Linker" evidence="18">
    <location>
        <begin position="229"/>
        <end position="249"/>
    </location>
</feature>